<dbReference type="PANTHER" id="PTHR12709">
    <property type="entry name" value="DNA-DIRECTED RNA POLYMERASE II, III"/>
    <property type="match status" value="1"/>
</dbReference>
<evidence type="ECO:0000313" key="9">
    <source>
        <dbReference type="Proteomes" id="UP000187203"/>
    </source>
</evidence>
<evidence type="ECO:0000313" key="8">
    <source>
        <dbReference type="EMBL" id="OMO87267.1"/>
    </source>
</evidence>
<dbReference type="SUPFAM" id="SSF88798">
    <property type="entry name" value="N-terminal, heterodimerisation domain of RBP7 (RpoE)"/>
    <property type="match status" value="1"/>
</dbReference>
<proteinExistence type="inferred from homology"/>
<keyword evidence="9" id="KW-1185">Reference proteome</keyword>
<comment type="function">
    <text evidence="6">DNA-dependent RNA polymerase which catalyzes the transcription of DNA into RNA using the four ribonucleoside triphosphates as substrates.</text>
</comment>
<keyword evidence="3 6" id="KW-0240">DNA-directed RNA polymerase</keyword>
<dbReference type="InterPro" id="IPR036898">
    <property type="entry name" value="RNA_pol_Rpb7-like_N_sf"/>
</dbReference>
<evidence type="ECO:0000256" key="3">
    <source>
        <dbReference type="ARBA" id="ARBA00022478"/>
    </source>
</evidence>
<dbReference type="FunFam" id="2.40.50.140:FF:000043">
    <property type="entry name" value="DNA-directed RNA polymerase II subunit RPB7"/>
    <property type="match status" value="1"/>
</dbReference>
<dbReference type="PANTHER" id="PTHR12709:SF3">
    <property type="entry name" value="DNA-DIRECTED RNA POLYMERASE V SUBUNIT 7"/>
    <property type="match status" value="1"/>
</dbReference>
<comment type="caution">
    <text evidence="8">The sequence shown here is derived from an EMBL/GenBank/DDBJ whole genome shotgun (WGS) entry which is preliminary data.</text>
</comment>
<dbReference type="InterPro" id="IPR005576">
    <property type="entry name" value="Rpb7-like_N"/>
</dbReference>
<dbReference type="FunFam" id="3.30.1490.120:FF:000001">
    <property type="entry name" value="DNA-directed RNA polymerase II subunit RPB7"/>
    <property type="match status" value="1"/>
</dbReference>
<dbReference type="InterPro" id="IPR045113">
    <property type="entry name" value="Rpb7-like"/>
</dbReference>
<dbReference type="Gene3D" id="3.30.1490.120">
    <property type="entry name" value="RNA polymerase Rpb7-like, N-terminal domain"/>
    <property type="match status" value="1"/>
</dbReference>
<keyword evidence="4 6" id="KW-0804">Transcription</keyword>
<reference evidence="9" key="1">
    <citation type="submission" date="2013-09" db="EMBL/GenBank/DDBJ databases">
        <title>Corchorus olitorius genome sequencing.</title>
        <authorList>
            <person name="Alam M."/>
            <person name="Haque M.S."/>
            <person name="Islam M.S."/>
            <person name="Emdad E.M."/>
            <person name="Islam M.M."/>
            <person name="Ahmed B."/>
            <person name="Halim A."/>
            <person name="Hossen Q.M.M."/>
            <person name="Hossain M.Z."/>
            <person name="Ahmed R."/>
            <person name="Khan M.M."/>
            <person name="Islam R."/>
            <person name="Rashid M.M."/>
            <person name="Khan S.A."/>
            <person name="Rahman M.S."/>
            <person name="Alam M."/>
            <person name="Yahiya A.S."/>
            <person name="Khan M.S."/>
            <person name="Azam M.S."/>
            <person name="Haque T."/>
            <person name="Lashkar M.Z.H."/>
            <person name="Akhand A.I."/>
            <person name="Morshed G."/>
            <person name="Roy S."/>
            <person name="Uddin K.S."/>
            <person name="Rabeya T."/>
            <person name="Hossain A.S."/>
            <person name="Chowdhury A."/>
            <person name="Snigdha A.R."/>
            <person name="Mortoza M.S."/>
            <person name="Matin S.A."/>
            <person name="Hoque S.M.E."/>
            <person name="Islam M.K."/>
            <person name="Roy D.K."/>
            <person name="Haider R."/>
            <person name="Moosa M.M."/>
            <person name="Elias S.M."/>
            <person name="Hasan A.M."/>
            <person name="Jahan S."/>
            <person name="Shafiuddin M."/>
            <person name="Mahmood N."/>
            <person name="Shommy N.S."/>
        </authorList>
    </citation>
    <scope>NUCLEOTIDE SEQUENCE [LARGE SCALE GENOMIC DNA]</scope>
    <source>
        <strain evidence="9">cv. O-4</strain>
    </source>
</reference>
<name>A0A1R3IXF3_9ROSI</name>
<dbReference type="Proteomes" id="UP000187203">
    <property type="component" value="Unassembled WGS sequence"/>
</dbReference>
<accession>A0A1R3IXF3</accession>
<dbReference type="GO" id="GO:0055029">
    <property type="term" value="C:nuclear DNA-directed RNA polymerase complex"/>
    <property type="evidence" value="ECO:0007669"/>
    <property type="project" value="UniProtKB-ARBA"/>
</dbReference>
<dbReference type="Gene3D" id="2.40.50.140">
    <property type="entry name" value="Nucleic acid-binding proteins"/>
    <property type="match status" value="1"/>
</dbReference>
<dbReference type="AlphaFoldDB" id="A0A1R3IXF3"/>
<dbReference type="OrthoDB" id="1162399at2759"/>
<gene>
    <name evidence="8" type="ORF">COLO4_20716</name>
</gene>
<evidence type="ECO:0000256" key="5">
    <source>
        <dbReference type="ARBA" id="ARBA00023242"/>
    </source>
</evidence>
<dbReference type="GO" id="GO:0006352">
    <property type="term" value="P:DNA-templated transcription initiation"/>
    <property type="evidence" value="ECO:0007669"/>
    <property type="project" value="UniProtKB-UniRule"/>
</dbReference>
<dbReference type="SUPFAM" id="SSF50249">
    <property type="entry name" value="Nucleic acid-binding proteins"/>
    <property type="match status" value="1"/>
</dbReference>
<feature type="domain" description="RNA polymerase Rpb7-like N-terminal" evidence="7">
    <location>
        <begin position="9"/>
        <end position="68"/>
    </location>
</feature>
<keyword evidence="5 6" id="KW-0539">Nucleus</keyword>
<comment type="subcellular location">
    <subcellularLocation>
        <location evidence="1 6">Nucleus</location>
    </subcellularLocation>
</comment>
<evidence type="ECO:0000256" key="1">
    <source>
        <dbReference type="ARBA" id="ARBA00004123"/>
    </source>
</evidence>
<comment type="similarity">
    <text evidence="2">Belongs to the eukaryotic RPB7/RPC8 RNA polymerase subunit family.</text>
</comment>
<dbReference type="GO" id="GO:0003727">
    <property type="term" value="F:single-stranded RNA binding"/>
    <property type="evidence" value="ECO:0007669"/>
    <property type="project" value="TreeGrafter"/>
</dbReference>
<dbReference type="GO" id="GO:0003697">
    <property type="term" value="F:single-stranded DNA binding"/>
    <property type="evidence" value="ECO:0007669"/>
    <property type="project" value="TreeGrafter"/>
</dbReference>
<protein>
    <recommendedName>
        <fullName evidence="6">DNA-directed RNA polymerase subunit</fullName>
    </recommendedName>
</protein>
<sequence>MFLKVEQQWNVIVSPEKLAAKGLMLQKAIVVRLLDDFASKKANKDLGYFINVTTVENIGDGKVRHSTGDVLFPVSFSGITFKMFRGEILRGVVHKVLKHGVFLKCGPVQNIYLSHLKMPDYKYVPGENAFFMNDKQSRIEKDVVVRFIVIGTKWMEAEREFQALRLKAEEEITERKKKSVDFNWKSIKYAYAELISIIPVIQIASASAADFMAEQFQYNHGEKLGECNELTVKGTSNLLHGWTKLRIAIQACKC</sequence>
<evidence type="ECO:0000259" key="7">
    <source>
        <dbReference type="Pfam" id="PF03876"/>
    </source>
</evidence>
<evidence type="ECO:0000256" key="4">
    <source>
        <dbReference type="ARBA" id="ARBA00023163"/>
    </source>
</evidence>
<dbReference type="STRING" id="93759.A0A1R3IXF3"/>
<evidence type="ECO:0000256" key="2">
    <source>
        <dbReference type="ARBA" id="ARBA00009307"/>
    </source>
</evidence>
<dbReference type="InterPro" id="IPR012340">
    <property type="entry name" value="NA-bd_OB-fold"/>
</dbReference>
<dbReference type="EMBL" id="AWUE01017351">
    <property type="protein sequence ID" value="OMO87267.1"/>
    <property type="molecule type" value="Genomic_DNA"/>
</dbReference>
<organism evidence="8 9">
    <name type="scientific">Corchorus olitorius</name>
    <dbReference type="NCBI Taxonomy" id="93759"/>
    <lineage>
        <taxon>Eukaryota</taxon>
        <taxon>Viridiplantae</taxon>
        <taxon>Streptophyta</taxon>
        <taxon>Embryophyta</taxon>
        <taxon>Tracheophyta</taxon>
        <taxon>Spermatophyta</taxon>
        <taxon>Magnoliopsida</taxon>
        <taxon>eudicotyledons</taxon>
        <taxon>Gunneridae</taxon>
        <taxon>Pentapetalae</taxon>
        <taxon>rosids</taxon>
        <taxon>malvids</taxon>
        <taxon>Malvales</taxon>
        <taxon>Malvaceae</taxon>
        <taxon>Grewioideae</taxon>
        <taxon>Apeibeae</taxon>
        <taxon>Corchorus</taxon>
    </lineage>
</organism>
<dbReference type="CDD" id="cd04329">
    <property type="entry name" value="RNAP_II_Rpb7_N"/>
    <property type="match status" value="1"/>
</dbReference>
<dbReference type="Pfam" id="PF03876">
    <property type="entry name" value="SHS2_Rpb7-N"/>
    <property type="match status" value="1"/>
</dbReference>
<evidence type="ECO:0000256" key="6">
    <source>
        <dbReference type="RuleBase" id="RU369086"/>
    </source>
</evidence>